<keyword evidence="5" id="KW-0808">Transferase</keyword>
<keyword evidence="9" id="KW-0067">ATP-binding</keyword>
<gene>
    <name evidence="17" type="ORF">BE15_40415</name>
</gene>
<dbReference type="PANTHER" id="PTHR42878:SF7">
    <property type="entry name" value="SENSOR HISTIDINE KINASE GLRK"/>
    <property type="match status" value="1"/>
</dbReference>
<dbReference type="Gene3D" id="3.30.565.10">
    <property type="entry name" value="Histidine kinase-like ATPase, C-terminal domain"/>
    <property type="match status" value="1"/>
</dbReference>
<dbReference type="InterPro" id="IPR036890">
    <property type="entry name" value="HATPase_C_sf"/>
</dbReference>
<dbReference type="CDD" id="cd00130">
    <property type="entry name" value="PAS"/>
    <property type="match status" value="1"/>
</dbReference>
<evidence type="ECO:0000313" key="17">
    <source>
        <dbReference type="EMBL" id="KYF71479.1"/>
    </source>
</evidence>
<dbReference type="PRINTS" id="PR00344">
    <property type="entry name" value="BCTRLSENSOR"/>
</dbReference>
<dbReference type="GO" id="GO:0006355">
    <property type="term" value="P:regulation of DNA-templated transcription"/>
    <property type="evidence" value="ECO:0007669"/>
    <property type="project" value="InterPro"/>
</dbReference>
<evidence type="ECO:0000256" key="6">
    <source>
        <dbReference type="ARBA" id="ARBA00022692"/>
    </source>
</evidence>
<proteinExistence type="predicted"/>
<evidence type="ECO:0000256" key="3">
    <source>
        <dbReference type="ARBA" id="ARBA00012438"/>
    </source>
</evidence>
<feature type="transmembrane region" description="Helical" evidence="13">
    <location>
        <begin position="141"/>
        <end position="167"/>
    </location>
</feature>
<protein>
    <recommendedName>
        <fullName evidence="3">histidine kinase</fullName>
        <ecNumber evidence="3">2.7.13.3</ecNumber>
    </recommendedName>
</protein>
<feature type="domain" description="PAS" evidence="15">
    <location>
        <begin position="283"/>
        <end position="353"/>
    </location>
</feature>
<dbReference type="InterPro" id="IPR000014">
    <property type="entry name" value="PAS"/>
</dbReference>
<dbReference type="InterPro" id="IPR035965">
    <property type="entry name" value="PAS-like_dom_sf"/>
</dbReference>
<dbReference type="PROSITE" id="PS50109">
    <property type="entry name" value="HIS_KIN"/>
    <property type="match status" value="1"/>
</dbReference>
<dbReference type="InterPro" id="IPR000700">
    <property type="entry name" value="PAS-assoc_C"/>
</dbReference>
<dbReference type="EMBL" id="JEMA01000335">
    <property type="protein sequence ID" value="KYF71479.1"/>
    <property type="molecule type" value="Genomic_DNA"/>
</dbReference>
<dbReference type="GO" id="GO:0000155">
    <property type="term" value="F:phosphorelay sensor kinase activity"/>
    <property type="evidence" value="ECO:0007669"/>
    <property type="project" value="InterPro"/>
</dbReference>
<evidence type="ECO:0000256" key="10">
    <source>
        <dbReference type="ARBA" id="ARBA00022989"/>
    </source>
</evidence>
<dbReference type="InterPro" id="IPR050351">
    <property type="entry name" value="BphY/WalK/GraS-like"/>
</dbReference>
<evidence type="ECO:0000313" key="18">
    <source>
        <dbReference type="Proteomes" id="UP000075260"/>
    </source>
</evidence>
<evidence type="ECO:0000256" key="8">
    <source>
        <dbReference type="ARBA" id="ARBA00022777"/>
    </source>
</evidence>
<dbReference type="Pfam" id="PF02518">
    <property type="entry name" value="HATPase_c"/>
    <property type="match status" value="1"/>
</dbReference>
<dbReference type="PROSITE" id="PS50113">
    <property type="entry name" value="PAC"/>
    <property type="match status" value="2"/>
</dbReference>
<dbReference type="PANTHER" id="PTHR42878">
    <property type="entry name" value="TWO-COMPONENT HISTIDINE KINASE"/>
    <property type="match status" value="1"/>
</dbReference>
<evidence type="ECO:0000256" key="1">
    <source>
        <dbReference type="ARBA" id="ARBA00000085"/>
    </source>
</evidence>
<keyword evidence="7" id="KW-0547">Nucleotide-binding</keyword>
<feature type="domain" description="PAC" evidence="16">
    <location>
        <begin position="670"/>
        <end position="723"/>
    </location>
</feature>
<evidence type="ECO:0000256" key="2">
    <source>
        <dbReference type="ARBA" id="ARBA00004141"/>
    </source>
</evidence>
<dbReference type="EC" id="2.7.13.3" evidence="3"/>
<comment type="catalytic activity">
    <reaction evidence="1">
        <text>ATP + protein L-histidine = ADP + protein N-phospho-L-histidine.</text>
        <dbReference type="EC" id="2.7.13.3"/>
    </reaction>
</comment>
<dbReference type="InterPro" id="IPR013767">
    <property type="entry name" value="PAS_fold"/>
</dbReference>
<dbReference type="InterPro" id="IPR003661">
    <property type="entry name" value="HisK_dim/P_dom"/>
</dbReference>
<comment type="subcellular location">
    <subcellularLocation>
        <location evidence="2">Membrane</location>
        <topology evidence="2">Multi-pass membrane protein</topology>
    </subcellularLocation>
</comment>
<dbReference type="InterPro" id="IPR013656">
    <property type="entry name" value="PAS_4"/>
</dbReference>
<dbReference type="Proteomes" id="UP000075260">
    <property type="component" value="Unassembled WGS sequence"/>
</dbReference>
<feature type="domain" description="Histidine kinase" evidence="14">
    <location>
        <begin position="727"/>
        <end position="944"/>
    </location>
</feature>
<evidence type="ECO:0000259" key="15">
    <source>
        <dbReference type="PROSITE" id="PS50112"/>
    </source>
</evidence>
<dbReference type="SMART" id="SM00091">
    <property type="entry name" value="PAS"/>
    <property type="match status" value="2"/>
</dbReference>
<keyword evidence="12 13" id="KW-0472">Membrane</keyword>
<dbReference type="SMART" id="SM00388">
    <property type="entry name" value="HisKA"/>
    <property type="match status" value="1"/>
</dbReference>
<dbReference type="SMART" id="SM00387">
    <property type="entry name" value="HATPase_c"/>
    <property type="match status" value="1"/>
</dbReference>
<reference evidence="17 18" key="1">
    <citation type="submission" date="2014-02" db="EMBL/GenBank/DDBJ databases">
        <title>The small core and large imbalanced accessory genome model reveals a collaborative survival strategy of Sorangium cellulosum strains in nature.</title>
        <authorList>
            <person name="Han K."/>
            <person name="Peng R."/>
            <person name="Blom J."/>
            <person name="Li Y.-Z."/>
        </authorList>
    </citation>
    <scope>NUCLEOTIDE SEQUENCE [LARGE SCALE GENOMIC DNA]</scope>
    <source>
        <strain evidence="17 18">So0008-312</strain>
    </source>
</reference>
<keyword evidence="11" id="KW-0902">Two-component regulatory system</keyword>
<evidence type="ECO:0000256" key="7">
    <source>
        <dbReference type="ARBA" id="ARBA00022741"/>
    </source>
</evidence>
<feature type="transmembrane region" description="Helical" evidence="13">
    <location>
        <begin position="35"/>
        <end position="53"/>
    </location>
</feature>
<evidence type="ECO:0000259" key="16">
    <source>
        <dbReference type="PROSITE" id="PS50113"/>
    </source>
</evidence>
<keyword evidence="10 13" id="KW-1133">Transmembrane helix</keyword>
<evidence type="ECO:0000256" key="12">
    <source>
        <dbReference type="ARBA" id="ARBA00023136"/>
    </source>
</evidence>
<evidence type="ECO:0000256" key="4">
    <source>
        <dbReference type="ARBA" id="ARBA00022553"/>
    </source>
</evidence>
<evidence type="ECO:0000259" key="14">
    <source>
        <dbReference type="PROSITE" id="PS50109"/>
    </source>
</evidence>
<dbReference type="InterPro" id="IPR004358">
    <property type="entry name" value="Sig_transdc_His_kin-like_C"/>
</dbReference>
<dbReference type="NCBIfam" id="TIGR00229">
    <property type="entry name" value="sensory_box"/>
    <property type="match status" value="1"/>
</dbReference>
<organism evidence="17 18">
    <name type="scientific">Sorangium cellulosum</name>
    <name type="common">Polyangium cellulosum</name>
    <dbReference type="NCBI Taxonomy" id="56"/>
    <lineage>
        <taxon>Bacteria</taxon>
        <taxon>Pseudomonadati</taxon>
        <taxon>Myxococcota</taxon>
        <taxon>Polyangia</taxon>
        <taxon>Polyangiales</taxon>
        <taxon>Polyangiaceae</taxon>
        <taxon>Sorangium</taxon>
    </lineage>
</organism>
<dbReference type="PROSITE" id="PS50112">
    <property type="entry name" value="PAS"/>
    <property type="match status" value="1"/>
</dbReference>
<accession>A0A150QU12</accession>
<feature type="transmembrane region" description="Helical" evidence="13">
    <location>
        <begin position="244"/>
        <end position="268"/>
    </location>
</feature>
<comment type="caution">
    <text evidence="17">The sequence shown here is derived from an EMBL/GenBank/DDBJ whole genome shotgun (WGS) entry which is preliminary data.</text>
</comment>
<evidence type="ECO:0000256" key="5">
    <source>
        <dbReference type="ARBA" id="ARBA00022679"/>
    </source>
</evidence>
<dbReference type="InterPro" id="IPR005467">
    <property type="entry name" value="His_kinase_dom"/>
</dbReference>
<dbReference type="Pfam" id="PF00512">
    <property type="entry name" value="HisKA"/>
    <property type="match status" value="1"/>
</dbReference>
<keyword evidence="6 13" id="KW-0812">Transmembrane</keyword>
<name>A0A150QU12_SORCE</name>
<dbReference type="GO" id="GO:0007234">
    <property type="term" value="P:osmosensory signaling via phosphorelay pathway"/>
    <property type="evidence" value="ECO:0007669"/>
    <property type="project" value="TreeGrafter"/>
</dbReference>
<dbReference type="GO" id="GO:0016020">
    <property type="term" value="C:membrane"/>
    <property type="evidence" value="ECO:0007669"/>
    <property type="project" value="UniProtKB-SubCell"/>
</dbReference>
<dbReference type="GO" id="GO:0000156">
    <property type="term" value="F:phosphorelay response regulator activity"/>
    <property type="evidence" value="ECO:0007669"/>
    <property type="project" value="TreeGrafter"/>
</dbReference>
<dbReference type="SUPFAM" id="SSF47384">
    <property type="entry name" value="Homodimeric domain of signal transducing histidine kinase"/>
    <property type="match status" value="1"/>
</dbReference>
<evidence type="ECO:0000256" key="9">
    <source>
        <dbReference type="ARBA" id="ARBA00022840"/>
    </source>
</evidence>
<dbReference type="AlphaFoldDB" id="A0A150QU12"/>
<dbReference type="InterPro" id="IPR003018">
    <property type="entry name" value="GAF"/>
</dbReference>
<keyword evidence="4" id="KW-0597">Phosphoprotein</keyword>
<dbReference type="Gene3D" id="3.30.450.20">
    <property type="entry name" value="PAS domain"/>
    <property type="match status" value="2"/>
</dbReference>
<dbReference type="SMART" id="SM00086">
    <property type="entry name" value="PAC"/>
    <property type="match status" value="2"/>
</dbReference>
<dbReference type="Gene3D" id="1.10.287.130">
    <property type="match status" value="1"/>
</dbReference>
<feature type="transmembrane region" description="Helical" evidence="13">
    <location>
        <begin position="112"/>
        <end position="129"/>
    </location>
</feature>
<dbReference type="InterPro" id="IPR003594">
    <property type="entry name" value="HATPase_dom"/>
</dbReference>
<dbReference type="InterPro" id="IPR036097">
    <property type="entry name" value="HisK_dim/P_sf"/>
</dbReference>
<dbReference type="Pfam" id="PF13185">
    <property type="entry name" value="GAF_2"/>
    <property type="match status" value="1"/>
</dbReference>
<dbReference type="Pfam" id="PF08448">
    <property type="entry name" value="PAS_4"/>
    <property type="match status" value="1"/>
</dbReference>
<dbReference type="Pfam" id="PF00989">
    <property type="entry name" value="PAS"/>
    <property type="match status" value="1"/>
</dbReference>
<feature type="transmembrane region" description="Helical" evidence="13">
    <location>
        <begin position="218"/>
        <end position="238"/>
    </location>
</feature>
<dbReference type="SUPFAM" id="SSF55781">
    <property type="entry name" value="GAF domain-like"/>
    <property type="match status" value="1"/>
</dbReference>
<dbReference type="CDD" id="cd00075">
    <property type="entry name" value="HATPase"/>
    <property type="match status" value="1"/>
</dbReference>
<keyword evidence="8 17" id="KW-0418">Kinase</keyword>
<feature type="transmembrane region" description="Helical" evidence="13">
    <location>
        <begin position="65"/>
        <end position="86"/>
    </location>
</feature>
<dbReference type="InterPro" id="IPR029016">
    <property type="entry name" value="GAF-like_dom_sf"/>
</dbReference>
<evidence type="ECO:0000256" key="13">
    <source>
        <dbReference type="SAM" id="Phobius"/>
    </source>
</evidence>
<feature type="domain" description="PAC" evidence="16">
    <location>
        <begin position="356"/>
        <end position="408"/>
    </location>
</feature>
<dbReference type="SMART" id="SM00065">
    <property type="entry name" value="GAF"/>
    <property type="match status" value="1"/>
</dbReference>
<dbReference type="SUPFAM" id="SSF55785">
    <property type="entry name" value="PYP-like sensor domain (PAS domain)"/>
    <property type="match status" value="2"/>
</dbReference>
<dbReference type="SUPFAM" id="SSF55874">
    <property type="entry name" value="ATPase domain of HSP90 chaperone/DNA topoisomerase II/histidine kinase"/>
    <property type="match status" value="1"/>
</dbReference>
<dbReference type="InterPro" id="IPR001610">
    <property type="entry name" value="PAC"/>
</dbReference>
<dbReference type="CDD" id="cd00082">
    <property type="entry name" value="HisKA"/>
    <property type="match status" value="1"/>
</dbReference>
<evidence type="ECO:0000256" key="11">
    <source>
        <dbReference type="ARBA" id="ARBA00023012"/>
    </source>
</evidence>
<sequence>MFGAACSVLAGCAALLGWSTRETALTSIARGWPSMGPNAALGLVLAGLSLALLGRGGRPAPLRRLGLASAAAVTALGLAPLAEYILGWDLGVDRLLFPSRVDFPSEFPGRPLPNTALALALSGAALLALPARTPRACRRLVLCVLVVVALALTALSGYLLGVGHFYALPPLLPFTGMPLHAAVALLALSAGLLAARADCGAFAALTASAPGGVLLRRLLPYVVLVPIVLGRLFLIGAVRGAYPIAASFSLASAVTTLFLASVLWIVAARLNLLDEARRRAEEARAFLATLAHSSDDAVIGTDLDGTILSWNPAAARLYGHSAAEVIGRKVPVLYPPELAAEAEANLERLRRGERFEHFETAGRTRDGRTIDVEVTVSTIAGEDGRMTGFSAICRDIGRRKAMEAAVERAHAAERRLRAQLETIGAASAAVSEALASPARSDMRSVLEVIALHAKGISGADYAAIGISEDDRRPFDPWVPCGVAAEEAALLRTPPRPVGVLGAVARGERPVRLDDVRAHPDFIGLPPHHAPIHAFLGVPFRFQDRTVANLYLARRPGRPPFDEDDERAVALLAERTCAAIETARLHRSEASERRRLQAVVEQMPEAALLVDAAGRLITCNRLAMKYAIHREGERDPWDNAALFDHRSPSGEPVDWPDRPMTRALCRGEVVTGVEGLLWSAAERAFVPVLVNAAPVRSDDGETQGAVAVFQDITALKEMERQRQEWTGVIAHDLRQPVQVIATASQLLRRRLGAAPAADGEKQIGRIADSVDRLRRMIDDLLDASRIEARQLTLDCRAVDLRALLEEIVERSAGATEGHAVRLEVQGDVPAVRADPGRLEQIVTNLLSNAARYGEPGRDIVVAVRAGAAGAHIAVTNRGPGIAEEMLPHLFKRFWRAPETGPRRVCGVGLGLYITRGLVEAHGGSISVESTPGATTTFHVTMPFASEPAPAPAPTTET</sequence>
<dbReference type="Gene3D" id="3.30.450.40">
    <property type="match status" value="1"/>
</dbReference>
<dbReference type="GO" id="GO:0030295">
    <property type="term" value="F:protein kinase activator activity"/>
    <property type="evidence" value="ECO:0007669"/>
    <property type="project" value="TreeGrafter"/>
</dbReference>
<dbReference type="FunFam" id="3.30.565.10:FF:000006">
    <property type="entry name" value="Sensor histidine kinase WalK"/>
    <property type="match status" value="1"/>
</dbReference>